<accession>A0ABD6AL80</accession>
<sequence length="228" mass="25081">MFLGNNQQLASKVSSAIEDWTPSEAYGHESKFQNELQEYLDQRLNSGNDMMLGPTEEIVVEREHGNVNGDVVVNGDIGIEMKRDLSNSQTKKLRGQIEEYQKEYTHVIALACGIDDMDGWRKLKNDYENQMGMGMDPDAAPVKFIHKKKTNYGEGASADQYNRADGSGPTGDGFEELASVVEDGVRGYQSLTGDGTMESGKATAAVAKAVFVVGFVLVLLVYVFITFM</sequence>
<protein>
    <recommendedName>
        <fullName evidence="4">Restriction endonuclease</fullName>
    </recommendedName>
</protein>
<dbReference type="EMBL" id="JBHTBL010000008">
    <property type="protein sequence ID" value="MFC7325043.1"/>
    <property type="molecule type" value="Genomic_DNA"/>
</dbReference>
<reference evidence="2 3" key="1">
    <citation type="journal article" date="2019" name="Int. J. Syst. Evol. Microbiol.">
        <title>The Global Catalogue of Microorganisms (GCM) 10K type strain sequencing project: providing services to taxonomists for standard genome sequencing and annotation.</title>
        <authorList>
            <consortium name="The Broad Institute Genomics Platform"/>
            <consortium name="The Broad Institute Genome Sequencing Center for Infectious Disease"/>
            <person name="Wu L."/>
            <person name="Ma J."/>
        </authorList>
    </citation>
    <scope>NUCLEOTIDE SEQUENCE [LARGE SCALE GENOMIC DNA]</scope>
    <source>
        <strain evidence="2 3">CGMCC 1.12554</strain>
    </source>
</reference>
<comment type="caution">
    <text evidence="2">The sequence shown here is derived from an EMBL/GenBank/DDBJ whole genome shotgun (WGS) entry which is preliminary data.</text>
</comment>
<name>A0ABD6AL80_9EURY</name>
<keyword evidence="1" id="KW-1133">Transmembrane helix</keyword>
<keyword evidence="1" id="KW-0472">Membrane</keyword>
<dbReference type="Proteomes" id="UP001596545">
    <property type="component" value="Unassembled WGS sequence"/>
</dbReference>
<evidence type="ECO:0000313" key="2">
    <source>
        <dbReference type="EMBL" id="MFC7325043.1"/>
    </source>
</evidence>
<organism evidence="2 3">
    <name type="scientific">Halorubrum rutilum</name>
    <dbReference type="NCBI Taxonomy" id="1364933"/>
    <lineage>
        <taxon>Archaea</taxon>
        <taxon>Methanobacteriati</taxon>
        <taxon>Methanobacteriota</taxon>
        <taxon>Stenosarchaea group</taxon>
        <taxon>Halobacteria</taxon>
        <taxon>Halobacteriales</taxon>
        <taxon>Haloferacaceae</taxon>
        <taxon>Halorubrum</taxon>
    </lineage>
</organism>
<feature type="transmembrane region" description="Helical" evidence="1">
    <location>
        <begin position="205"/>
        <end position="225"/>
    </location>
</feature>
<evidence type="ECO:0008006" key="4">
    <source>
        <dbReference type="Google" id="ProtNLM"/>
    </source>
</evidence>
<gene>
    <name evidence="2" type="ORF">ACFQMF_10685</name>
</gene>
<proteinExistence type="predicted"/>
<evidence type="ECO:0000313" key="3">
    <source>
        <dbReference type="Proteomes" id="UP001596545"/>
    </source>
</evidence>
<dbReference type="AlphaFoldDB" id="A0ABD6AL80"/>
<keyword evidence="1" id="KW-0812">Transmembrane</keyword>
<evidence type="ECO:0000256" key="1">
    <source>
        <dbReference type="SAM" id="Phobius"/>
    </source>
</evidence>
<dbReference type="RefSeq" id="WP_256409231.1">
    <property type="nucleotide sequence ID" value="NZ_JANHDN010000004.1"/>
</dbReference>
<keyword evidence="3" id="KW-1185">Reference proteome</keyword>